<organism evidence="2 3">
    <name type="scientific">Fischerella muscicola CCMEE 5323</name>
    <dbReference type="NCBI Taxonomy" id="2019572"/>
    <lineage>
        <taxon>Bacteria</taxon>
        <taxon>Bacillati</taxon>
        <taxon>Cyanobacteriota</taxon>
        <taxon>Cyanophyceae</taxon>
        <taxon>Nostocales</taxon>
        <taxon>Hapalosiphonaceae</taxon>
        <taxon>Fischerella</taxon>
    </lineage>
</organism>
<evidence type="ECO:0000313" key="3">
    <source>
        <dbReference type="Proteomes" id="UP000235036"/>
    </source>
</evidence>
<dbReference type="InterPro" id="IPR012334">
    <property type="entry name" value="Pectin_lyas_fold"/>
</dbReference>
<accession>A0A2N6K673</accession>
<dbReference type="SMART" id="SM00912">
    <property type="entry name" value="Haemagg_act"/>
    <property type="match status" value="1"/>
</dbReference>
<dbReference type="Gene3D" id="2.160.20.10">
    <property type="entry name" value="Single-stranded right-handed beta-helix, Pectin lyase-like"/>
    <property type="match status" value="2"/>
</dbReference>
<sequence length="920" mass="94377">MTGFESSRLNQFLGIAIAITHIFSANYALAQITGDRTLPNNSNVTKEGNTFNITGGSQAGSNLFHSFQEFSIPTGDTAFFNNATDIQNILTRVTGESVSNINGLIKANGTANLFLINPNGIIFGENARLNIGGSFLASTASSFKFADGTNFGATPNNTNTPLLTVNLPIGLQYGSNTGNIQVQASNLEVSPGKTLALVGGNVQLNAGKLLAPGGRIELAGVVENNTIELSSNGSQFGLNFPNDGQRKDVNLSNSAQVSVIAAGGGSIAINARNLNMSGASTVQAGIESGKGSVDSRAFDIDINTTEAVNVDAGSVISNTVQTKAVGNSGNINITTGSLTLTSNGQVRTTTSGQGNAGEINIFARDTVLFDRMRSDGSTGAYTTVEPRAVGDGGDINITTGSLFVKNAAAVLARSQGQGDAGAINISARDVVSFDGVSFNLANISGAASSVGSTEVANAIGNGSTITITTGSLFVTNGARLIANTFGLGNAGNINIQARDRVVFDGFGLNGYSSGAVTNVESTGEGKGGSVNITTRSLSIRNGAVLGARTRGRGDGGNIILNVEKLEAINGGQVFTTSFSSGKAGNITLNVTDSVTLAGTDPTYFARRDRYTPVIVPNVGPTSGLFANTSDTSTGQGGELIINTGKLNIRDQAQVTVSSAGSGVAGSLKIDADSIRLLDQAKISADTKGGAGNITLRSRDLILGNNSSITTNATGSNIIGGNINIDTDVLAAFANSDISANSDQFFGGRVIINTQGLFGTQFRQSPTPDSDITATGASPELSGTVQINTPDVDPSQGLVELHVNLVDASQKIATGCNGNQQQRRGSFIATGRGGISPSPTQPLMTDEVLTNWILLSEPVQEQQQSQRTDSVNNLTQIVEAQGWEINTDGEVVLVATAPTATPHSSLFSPISCSGVSSTTVN</sequence>
<dbReference type="InterPro" id="IPR008638">
    <property type="entry name" value="FhaB/CdiA-like_TPS"/>
</dbReference>
<dbReference type="InterPro" id="IPR011050">
    <property type="entry name" value="Pectin_lyase_fold/virulence"/>
</dbReference>
<dbReference type="EMBL" id="NRQW01000124">
    <property type="protein sequence ID" value="PLZ92333.1"/>
    <property type="molecule type" value="Genomic_DNA"/>
</dbReference>
<evidence type="ECO:0000313" key="2">
    <source>
        <dbReference type="EMBL" id="PLZ92333.1"/>
    </source>
</evidence>
<gene>
    <name evidence="2" type="ORF">CEN44_06255</name>
</gene>
<dbReference type="SUPFAM" id="SSF51126">
    <property type="entry name" value="Pectin lyase-like"/>
    <property type="match status" value="4"/>
</dbReference>
<feature type="domain" description="Filamentous haemagglutinin FhaB/tRNA nuclease CdiA-like TPS" evidence="1">
    <location>
        <begin position="33"/>
        <end position="146"/>
    </location>
</feature>
<reference evidence="2 3" key="1">
    <citation type="submission" date="2017-08" db="EMBL/GenBank/DDBJ databases">
        <title>Genomes of Fischerella (Mastigocladus) sp. strains.</title>
        <authorList>
            <person name="Miller S.R."/>
        </authorList>
    </citation>
    <scope>NUCLEOTIDE SEQUENCE [LARGE SCALE GENOMIC DNA]</scope>
    <source>
        <strain evidence="2 3">CCMEE 5323</strain>
    </source>
</reference>
<proteinExistence type="predicted"/>
<evidence type="ECO:0000259" key="1">
    <source>
        <dbReference type="SMART" id="SM00912"/>
    </source>
</evidence>
<dbReference type="NCBIfam" id="TIGR01901">
    <property type="entry name" value="adhes_NPXG"/>
    <property type="match status" value="1"/>
</dbReference>
<dbReference type="AlphaFoldDB" id="A0A2N6K673"/>
<keyword evidence="3" id="KW-1185">Reference proteome</keyword>
<dbReference type="Pfam" id="PF05860">
    <property type="entry name" value="TPS"/>
    <property type="match status" value="1"/>
</dbReference>
<dbReference type="RefSeq" id="WP_016864905.1">
    <property type="nucleotide sequence ID" value="NZ_CAWNVR010000190.1"/>
</dbReference>
<name>A0A2N6K673_FISMU</name>
<dbReference type="Proteomes" id="UP000235036">
    <property type="component" value="Unassembled WGS sequence"/>
</dbReference>
<protein>
    <recommendedName>
        <fullName evidence="1">Filamentous haemagglutinin FhaB/tRNA nuclease CdiA-like TPS domain-containing protein</fullName>
    </recommendedName>
</protein>
<comment type="caution">
    <text evidence="2">The sequence shown here is derived from an EMBL/GenBank/DDBJ whole genome shotgun (WGS) entry which is preliminary data.</text>
</comment>